<dbReference type="AlphaFoldDB" id="A0A7D5V9Y5"/>
<evidence type="ECO:0000256" key="4">
    <source>
        <dbReference type="ARBA" id="ARBA00022989"/>
    </source>
</evidence>
<keyword evidence="4 6" id="KW-1133">Transmembrane helix</keyword>
<dbReference type="GO" id="GO:0005886">
    <property type="term" value="C:plasma membrane"/>
    <property type="evidence" value="ECO:0007669"/>
    <property type="project" value="UniProtKB-SubCell"/>
</dbReference>
<reference evidence="8 9" key="1">
    <citation type="journal article" date="2016" name="Int. J. Syst. Evol. Microbiol.">
        <title>Chitinibacter fontanus sp. nov., isolated from a spring.</title>
        <authorList>
            <person name="Sheu S.Y."/>
            <person name="Li Y.S."/>
            <person name="Young C.C."/>
            <person name="Chen W.M."/>
        </authorList>
    </citation>
    <scope>NUCLEOTIDE SEQUENCE [LARGE SCALE GENOMIC DNA]</scope>
    <source>
        <strain evidence="8 9">STM-7</strain>
    </source>
</reference>
<dbReference type="Proteomes" id="UP000510822">
    <property type="component" value="Chromosome"/>
</dbReference>
<feature type="transmembrane region" description="Helical" evidence="6">
    <location>
        <begin position="93"/>
        <end position="112"/>
    </location>
</feature>
<sequence length="185" mass="20785">MDKIKVWDPVVRVLHWSLAAAVLINFLNEGGDTWHRWEGYAALGLVLTRIIWGFIGSKHARFSDWFPTPSRLIPYLQGMRKGQHPRYLGHNPAGAVMMLFLLTMVLGMGLTGYLMGTDAFWGEEWLEELHEIMAYTLLTGVGLHVLAAIIESHRHKENLPAAMVHGYKRVAAPNTETSVAAEPQN</sequence>
<evidence type="ECO:0000256" key="2">
    <source>
        <dbReference type="ARBA" id="ARBA00022475"/>
    </source>
</evidence>
<dbReference type="GO" id="GO:0009055">
    <property type="term" value="F:electron transfer activity"/>
    <property type="evidence" value="ECO:0007669"/>
    <property type="project" value="InterPro"/>
</dbReference>
<dbReference type="SUPFAM" id="SSF81342">
    <property type="entry name" value="Transmembrane di-heme cytochromes"/>
    <property type="match status" value="1"/>
</dbReference>
<dbReference type="KEGG" id="cfon:HZU75_08980"/>
<evidence type="ECO:0000313" key="9">
    <source>
        <dbReference type="Proteomes" id="UP000510822"/>
    </source>
</evidence>
<protein>
    <submittedName>
        <fullName evidence="8">Cytochrome b/b6 domain-containing protein</fullName>
    </submittedName>
</protein>
<keyword evidence="5 6" id="KW-0472">Membrane</keyword>
<feature type="transmembrane region" description="Helical" evidence="6">
    <location>
        <begin position="9"/>
        <end position="27"/>
    </location>
</feature>
<feature type="domain" description="Cytochrome b561 bacterial/Ni-hydrogenase" evidence="7">
    <location>
        <begin position="6"/>
        <end position="166"/>
    </location>
</feature>
<evidence type="ECO:0000259" key="7">
    <source>
        <dbReference type="Pfam" id="PF01292"/>
    </source>
</evidence>
<evidence type="ECO:0000256" key="5">
    <source>
        <dbReference type="ARBA" id="ARBA00023136"/>
    </source>
</evidence>
<gene>
    <name evidence="8" type="ORF">HZU75_08980</name>
</gene>
<proteinExistence type="predicted"/>
<evidence type="ECO:0000256" key="3">
    <source>
        <dbReference type="ARBA" id="ARBA00022692"/>
    </source>
</evidence>
<keyword evidence="2" id="KW-1003">Cell membrane</keyword>
<keyword evidence="3 6" id="KW-0812">Transmembrane</keyword>
<organism evidence="8 9">
    <name type="scientific">Chitinibacter fontanus</name>
    <dbReference type="NCBI Taxonomy" id="1737446"/>
    <lineage>
        <taxon>Bacteria</taxon>
        <taxon>Pseudomonadati</taxon>
        <taxon>Pseudomonadota</taxon>
        <taxon>Betaproteobacteria</taxon>
        <taxon>Neisseriales</taxon>
        <taxon>Chitinibacteraceae</taxon>
        <taxon>Chitinibacter</taxon>
    </lineage>
</organism>
<name>A0A7D5V9Y5_9NEIS</name>
<dbReference type="GO" id="GO:0020037">
    <property type="term" value="F:heme binding"/>
    <property type="evidence" value="ECO:0007669"/>
    <property type="project" value="TreeGrafter"/>
</dbReference>
<dbReference type="InterPro" id="IPR051542">
    <property type="entry name" value="Hydrogenase_cytochrome"/>
</dbReference>
<dbReference type="EMBL" id="CP058952">
    <property type="protein sequence ID" value="QLI81654.1"/>
    <property type="molecule type" value="Genomic_DNA"/>
</dbReference>
<dbReference type="PANTHER" id="PTHR30485:SF2">
    <property type="entry name" value="BLL0597 PROTEIN"/>
    <property type="match status" value="1"/>
</dbReference>
<dbReference type="GO" id="GO:0022904">
    <property type="term" value="P:respiratory electron transport chain"/>
    <property type="evidence" value="ECO:0007669"/>
    <property type="project" value="InterPro"/>
</dbReference>
<dbReference type="InterPro" id="IPR011577">
    <property type="entry name" value="Cyt_b561_bac/Ni-Hgenase"/>
</dbReference>
<dbReference type="Pfam" id="PF01292">
    <property type="entry name" value="Ni_hydr_CYTB"/>
    <property type="match status" value="1"/>
</dbReference>
<keyword evidence="9" id="KW-1185">Reference proteome</keyword>
<dbReference type="InterPro" id="IPR016174">
    <property type="entry name" value="Di-haem_cyt_TM"/>
</dbReference>
<feature type="transmembrane region" description="Helical" evidence="6">
    <location>
        <begin position="39"/>
        <end position="55"/>
    </location>
</feature>
<evidence type="ECO:0000256" key="1">
    <source>
        <dbReference type="ARBA" id="ARBA00004651"/>
    </source>
</evidence>
<dbReference type="RefSeq" id="WP_180305764.1">
    <property type="nucleotide sequence ID" value="NZ_CP058952.1"/>
</dbReference>
<dbReference type="Gene3D" id="1.20.950.20">
    <property type="entry name" value="Transmembrane di-heme cytochromes, Chain C"/>
    <property type="match status" value="1"/>
</dbReference>
<feature type="transmembrane region" description="Helical" evidence="6">
    <location>
        <begin position="132"/>
        <end position="150"/>
    </location>
</feature>
<comment type="subcellular location">
    <subcellularLocation>
        <location evidence="1">Cell membrane</location>
        <topology evidence="1">Multi-pass membrane protein</topology>
    </subcellularLocation>
</comment>
<accession>A0A7D5V9Y5</accession>
<evidence type="ECO:0000313" key="8">
    <source>
        <dbReference type="EMBL" id="QLI81654.1"/>
    </source>
</evidence>
<evidence type="ECO:0000256" key="6">
    <source>
        <dbReference type="SAM" id="Phobius"/>
    </source>
</evidence>
<dbReference type="PANTHER" id="PTHR30485">
    <property type="entry name" value="NI/FE-HYDROGENASE 1 B-TYPE CYTOCHROME SUBUNIT"/>
    <property type="match status" value="1"/>
</dbReference>